<dbReference type="InterPro" id="IPR017941">
    <property type="entry name" value="Rieske_2Fe-2S"/>
</dbReference>
<dbReference type="EMBL" id="BAAATA010000025">
    <property type="protein sequence ID" value="GAA2498793.1"/>
    <property type="molecule type" value="Genomic_DNA"/>
</dbReference>
<reference evidence="13" key="1">
    <citation type="journal article" date="2019" name="Int. J. Syst. Evol. Microbiol.">
        <title>The Global Catalogue of Microorganisms (GCM) 10K type strain sequencing project: providing services to taxonomists for standard genome sequencing and annotation.</title>
        <authorList>
            <consortium name="The Broad Institute Genomics Platform"/>
            <consortium name="The Broad Institute Genome Sequencing Center for Infectious Disease"/>
            <person name="Wu L."/>
            <person name="Ma J."/>
        </authorList>
    </citation>
    <scope>NUCLEOTIDE SEQUENCE [LARGE SCALE GENOMIC DNA]</scope>
    <source>
        <strain evidence="13">JCM 6307</strain>
    </source>
</reference>
<accession>A0ABP5ZH93</accession>
<evidence type="ECO:0000259" key="11">
    <source>
        <dbReference type="PROSITE" id="PS51296"/>
    </source>
</evidence>
<gene>
    <name evidence="12" type="ORF">GCM10010406_39170</name>
</gene>
<evidence type="ECO:0000256" key="9">
    <source>
        <dbReference type="ARBA" id="ARBA00034078"/>
    </source>
</evidence>
<dbReference type="PRINTS" id="PR00162">
    <property type="entry name" value="RIESKE"/>
</dbReference>
<feature type="region of interest" description="Disordered" evidence="10">
    <location>
        <begin position="29"/>
        <end position="55"/>
    </location>
</feature>
<organism evidence="12 13">
    <name type="scientific">Streptomyces thermolineatus</name>
    <dbReference type="NCBI Taxonomy" id="44033"/>
    <lineage>
        <taxon>Bacteria</taxon>
        <taxon>Bacillati</taxon>
        <taxon>Actinomycetota</taxon>
        <taxon>Actinomycetes</taxon>
        <taxon>Kitasatosporales</taxon>
        <taxon>Streptomycetaceae</taxon>
        <taxon>Streptomyces</taxon>
    </lineage>
</organism>
<evidence type="ECO:0000256" key="5">
    <source>
        <dbReference type="ARBA" id="ARBA00023004"/>
    </source>
</evidence>
<dbReference type="InterPro" id="IPR006311">
    <property type="entry name" value="TAT_signal"/>
</dbReference>
<dbReference type="RefSeq" id="WP_344384483.1">
    <property type="nucleotide sequence ID" value="NZ_BAAATA010000025.1"/>
</dbReference>
<evidence type="ECO:0000256" key="3">
    <source>
        <dbReference type="ARBA" id="ARBA00022714"/>
    </source>
</evidence>
<keyword evidence="13" id="KW-1185">Reference proteome</keyword>
<dbReference type="Proteomes" id="UP001501358">
    <property type="component" value="Unassembled WGS sequence"/>
</dbReference>
<dbReference type="Pfam" id="PF00355">
    <property type="entry name" value="Rieske"/>
    <property type="match status" value="1"/>
</dbReference>
<dbReference type="CDD" id="cd03467">
    <property type="entry name" value="Rieske"/>
    <property type="match status" value="1"/>
</dbReference>
<evidence type="ECO:0000256" key="10">
    <source>
        <dbReference type="SAM" id="MobiDB-lite"/>
    </source>
</evidence>
<dbReference type="PANTHER" id="PTHR10134">
    <property type="entry name" value="CYTOCHROME B-C1 COMPLEX SUBUNIT RIESKE, MITOCHONDRIAL"/>
    <property type="match status" value="1"/>
</dbReference>
<dbReference type="SUPFAM" id="SSF50022">
    <property type="entry name" value="ISP domain"/>
    <property type="match status" value="1"/>
</dbReference>
<dbReference type="PROSITE" id="PS51257">
    <property type="entry name" value="PROKAR_LIPOPROTEIN"/>
    <property type="match status" value="1"/>
</dbReference>
<comment type="function">
    <text evidence="1">Iron-sulfur subunit of the cytochrome bc1 complex, an essential component of the respiratory electron transport chain required for ATP synthesis. The bc1 complex catalyzes the oxidation of menaquinol and the reduction of cytochrome c in the respiratory chain. The bc1 complex operates through a Q-cycle mechanism that couples electron transfer to generation of the proton gradient that drives ATP synthesis.</text>
</comment>
<keyword evidence="7" id="KW-1015">Disulfide bond</keyword>
<evidence type="ECO:0000256" key="1">
    <source>
        <dbReference type="ARBA" id="ARBA00002494"/>
    </source>
</evidence>
<comment type="cofactor">
    <cofactor evidence="9">
        <name>[2Fe-2S] cluster</name>
        <dbReference type="ChEBI" id="CHEBI:190135"/>
    </cofactor>
</comment>
<protein>
    <recommendedName>
        <fullName evidence="2">Cytochrome bc1 complex Rieske iron-sulfur subunit</fullName>
    </recommendedName>
    <alternativeName>
        <fullName evidence="8">Cytochrome bc1 reductase complex subunit QcrA</fullName>
    </alternativeName>
</protein>
<keyword evidence="6" id="KW-0411">Iron-sulfur</keyword>
<comment type="caution">
    <text evidence="12">The sequence shown here is derived from an EMBL/GenBank/DDBJ whole genome shotgun (WGS) entry which is preliminary data.</text>
</comment>
<dbReference type="PROSITE" id="PS51296">
    <property type="entry name" value="RIESKE"/>
    <property type="match status" value="1"/>
</dbReference>
<dbReference type="PROSITE" id="PS51318">
    <property type="entry name" value="TAT"/>
    <property type="match status" value="1"/>
</dbReference>
<evidence type="ECO:0000313" key="13">
    <source>
        <dbReference type="Proteomes" id="UP001501358"/>
    </source>
</evidence>
<keyword evidence="3" id="KW-0001">2Fe-2S</keyword>
<feature type="domain" description="Rieske" evidence="11">
    <location>
        <begin position="43"/>
        <end position="135"/>
    </location>
</feature>
<evidence type="ECO:0000256" key="8">
    <source>
        <dbReference type="ARBA" id="ARBA00029586"/>
    </source>
</evidence>
<dbReference type="InterPro" id="IPR005805">
    <property type="entry name" value="Rieske_Fe-S_prot_C"/>
</dbReference>
<name>A0ABP5ZH93_9ACTN</name>
<dbReference type="InterPro" id="IPR036922">
    <property type="entry name" value="Rieske_2Fe-2S_sf"/>
</dbReference>
<evidence type="ECO:0000256" key="6">
    <source>
        <dbReference type="ARBA" id="ARBA00023014"/>
    </source>
</evidence>
<evidence type="ECO:0000256" key="7">
    <source>
        <dbReference type="ARBA" id="ARBA00023157"/>
    </source>
</evidence>
<dbReference type="InterPro" id="IPR014349">
    <property type="entry name" value="Rieske_Fe-S_prot"/>
</dbReference>
<evidence type="ECO:0000256" key="2">
    <source>
        <dbReference type="ARBA" id="ARBA00015816"/>
    </source>
</evidence>
<evidence type="ECO:0000256" key="4">
    <source>
        <dbReference type="ARBA" id="ARBA00022723"/>
    </source>
</evidence>
<keyword evidence="5" id="KW-0408">Iron</keyword>
<sequence length="136" mass="13763">MENAPGRRTVVAAAAVGAAALAAGCSGYGGRPAEAAQGGADGEEIARTSDVPLGGGTVLPERKIVITQPEQDRFRAFSAICTHQGCLVSQVADGHIECGCHGSRFAIEDGAPAGGPATRPLAEERIVVRGDSIRQA</sequence>
<dbReference type="Gene3D" id="2.102.10.10">
    <property type="entry name" value="Rieske [2Fe-2S] iron-sulphur domain"/>
    <property type="match status" value="1"/>
</dbReference>
<proteinExistence type="predicted"/>
<keyword evidence="4" id="KW-0479">Metal-binding</keyword>
<evidence type="ECO:0000313" key="12">
    <source>
        <dbReference type="EMBL" id="GAA2498793.1"/>
    </source>
</evidence>